<feature type="coiled-coil region" evidence="1">
    <location>
        <begin position="27"/>
        <end position="54"/>
    </location>
</feature>
<protein>
    <recommendedName>
        <fullName evidence="4">Septum formation initiator</fullName>
    </recommendedName>
</protein>
<dbReference type="Proteomes" id="UP000178744">
    <property type="component" value="Unassembled WGS sequence"/>
</dbReference>
<reference evidence="2 3" key="1">
    <citation type="journal article" date="2016" name="Nat. Commun.">
        <title>Thousands of microbial genomes shed light on interconnected biogeochemical processes in an aquifer system.</title>
        <authorList>
            <person name="Anantharaman K."/>
            <person name="Brown C.T."/>
            <person name="Hug L.A."/>
            <person name="Sharon I."/>
            <person name="Castelle C.J."/>
            <person name="Probst A.J."/>
            <person name="Thomas B.C."/>
            <person name="Singh A."/>
            <person name="Wilkins M.J."/>
            <person name="Karaoz U."/>
            <person name="Brodie E.L."/>
            <person name="Williams K.H."/>
            <person name="Hubbard S.S."/>
            <person name="Banfield J.F."/>
        </authorList>
    </citation>
    <scope>NUCLEOTIDE SEQUENCE [LARGE SCALE GENOMIC DNA]</scope>
</reference>
<dbReference type="InterPro" id="IPR007060">
    <property type="entry name" value="FtsL/DivIC"/>
</dbReference>
<gene>
    <name evidence="2" type="ORF">A3B23_03400</name>
</gene>
<evidence type="ECO:0000256" key="1">
    <source>
        <dbReference type="SAM" id="Coils"/>
    </source>
</evidence>
<dbReference type="EMBL" id="MHIY01000021">
    <property type="protein sequence ID" value="OGY59688.1"/>
    <property type="molecule type" value="Genomic_DNA"/>
</dbReference>
<name>A0A1G1Z4X6_9BACT</name>
<evidence type="ECO:0000313" key="2">
    <source>
        <dbReference type="EMBL" id="OGY59688.1"/>
    </source>
</evidence>
<dbReference type="AlphaFoldDB" id="A0A1G1Z4X6"/>
<proteinExistence type="predicted"/>
<accession>A0A1G1Z4X6</accession>
<evidence type="ECO:0008006" key="4">
    <source>
        <dbReference type="Google" id="ProtNLM"/>
    </source>
</evidence>
<sequence>MKALVYIVFGLLMSGLGYHLYGAEMERRVAAAELAKAASELEALEKENQRFADDIDYYSDPHNLEKELRSRFNYRAPNEKLIIVVPEDNH</sequence>
<evidence type="ECO:0000313" key="3">
    <source>
        <dbReference type="Proteomes" id="UP000178744"/>
    </source>
</evidence>
<keyword evidence="1" id="KW-0175">Coiled coil</keyword>
<organism evidence="2 3">
    <name type="scientific">Candidatus Colwellbacteria bacterium RIFCSPLOWO2_01_FULL_48_10</name>
    <dbReference type="NCBI Taxonomy" id="1797690"/>
    <lineage>
        <taxon>Bacteria</taxon>
        <taxon>Candidatus Colwelliibacteriota</taxon>
    </lineage>
</organism>
<comment type="caution">
    <text evidence="2">The sequence shown here is derived from an EMBL/GenBank/DDBJ whole genome shotgun (WGS) entry which is preliminary data.</text>
</comment>
<dbReference type="Pfam" id="PF04977">
    <property type="entry name" value="DivIC"/>
    <property type="match status" value="1"/>
</dbReference>